<gene>
    <name evidence="4" type="ORF">ABIE21_002085</name>
</gene>
<dbReference type="SUPFAM" id="SSF47413">
    <property type="entry name" value="lambda repressor-like DNA-binding domains"/>
    <property type="match status" value="1"/>
</dbReference>
<dbReference type="SMART" id="SM00530">
    <property type="entry name" value="HTH_XRE"/>
    <property type="match status" value="1"/>
</dbReference>
<feature type="region of interest" description="Disordered" evidence="2">
    <location>
        <begin position="90"/>
        <end position="121"/>
    </location>
</feature>
<dbReference type="Pfam" id="PF01381">
    <property type="entry name" value="HTH_3"/>
    <property type="match status" value="1"/>
</dbReference>
<evidence type="ECO:0000259" key="3">
    <source>
        <dbReference type="PROSITE" id="PS50943"/>
    </source>
</evidence>
<evidence type="ECO:0000313" key="5">
    <source>
        <dbReference type="Proteomes" id="UP001549257"/>
    </source>
</evidence>
<organism evidence="4 5">
    <name type="scientific">Conyzicola nivalis</name>
    <dbReference type="NCBI Taxonomy" id="1477021"/>
    <lineage>
        <taxon>Bacteria</taxon>
        <taxon>Bacillati</taxon>
        <taxon>Actinomycetota</taxon>
        <taxon>Actinomycetes</taxon>
        <taxon>Micrococcales</taxon>
        <taxon>Microbacteriaceae</taxon>
        <taxon>Conyzicola</taxon>
    </lineage>
</organism>
<evidence type="ECO:0000256" key="2">
    <source>
        <dbReference type="SAM" id="MobiDB-lite"/>
    </source>
</evidence>
<dbReference type="PANTHER" id="PTHR46797:SF1">
    <property type="entry name" value="METHYLPHOSPHONATE SYNTHASE"/>
    <property type="match status" value="1"/>
</dbReference>
<proteinExistence type="predicted"/>
<protein>
    <submittedName>
        <fullName evidence="4">DNA-binding XRE family transcriptional regulator</fullName>
    </submittedName>
</protein>
<feature type="compositionally biased region" description="Low complexity" evidence="2">
    <location>
        <begin position="106"/>
        <end position="121"/>
    </location>
</feature>
<dbReference type="Gene3D" id="1.10.260.40">
    <property type="entry name" value="lambda repressor-like DNA-binding domains"/>
    <property type="match status" value="1"/>
</dbReference>
<dbReference type="GO" id="GO:0003677">
    <property type="term" value="F:DNA binding"/>
    <property type="evidence" value="ECO:0007669"/>
    <property type="project" value="UniProtKB-KW"/>
</dbReference>
<dbReference type="EMBL" id="JBEPSJ010000002">
    <property type="protein sequence ID" value="MET4582575.1"/>
    <property type="molecule type" value="Genomic_DNA"/>
</dbReference>
<dbReference type="PANTHER" id="PTHR46797">
    <property type="entry name" value="HTH-TYPE TRANSCRIPTIONAL REGULATOR"/>
    <property type="match status" value="1"/>
</dbReference>
<dbReference type="PROSITE" id="PS50943">
    <property type="entry name" value="HTH_CROC1"/>
    <property type="match status" value="1"/>
</dbReference>
<dbReference type="InterPro" id="IPR050807">
    <property type="entry name" value="TransReg_Diox_bact_type"/>
</dbReference>
<dbReference type="CDD" id="cd00093">
    <property type="entry name" value="HTH_XRE"/>
    <property type="match status" value="1"/>
</dbReference>
<evidence type="ECO:0000313" key="4">
    <source>
        <dbReference type="EMBL" id="MET4582575.1"/>
    </source>
</evidence>
<dbReference type="InterPro" id="IPR001387">
    <property type="entry name" value="Cro/C1-type_HTH"/>
</dbReference>
<feature type="domain" description="HTH cro/C1-type" evidence="3">
    <location>
        <begin position="21"/>
        <end position="75"/>
    </location>
</feature>
<accession>A0ABV2QNF4</accession>
<evidence type="ECO:0000256" key="1">
    <source>
        <dbReference type="ARBA" id="ARBA00023125"/>
    </source>
</evidence>
<dbReference type="Proteomes" id="UP001549257">
    <property type="component" value="Unassembled WGS sequence"/>
</dbReference>
<reference evidence="4 5" key="1">
    <citation type="submission" date="2024-06" db="EMBL/GenBank/DDBJ databases">
        <title>Sorghum-associated microbial communities from plants grown in Nebraska, USA.</title>
        <authorList>
            <person name="Schachtman D."/>
        </authorList>
    </citation>
    <scope>NUCLEOTIDE SEQUENCE [LARGE SCALE GENOMIC DNA]</scope>
    <source>
        <strain evidence="4 5">2857</strain>
    </source>
</reference>
<comment type="caution">
    <text evidence="4">The sequence shown here is derived from an EMBL/GenBank/DDBJ whole genome shotgun (WGS) entry which is preliminary data.</text>
</comment>
<dbReference type="RefSeq" id="WP_354024757.1">
    <property type="nucleotide sequence ID" value="NZ_JBEPSJ010000002.1"/>
</dbReference>
<dbReference type="InterPro" id="IPR010982">
    <property type="entry name" value="Lambda_DNA-bd_dom_sf"/>
</dbReference>
<keyword evidence="5" id="KW-1185">Reference proteome</keyword>
<sequence length="133" mass="13957">MEITRRPRFEPLWREVLGRRFRARRELQKKTLTETAARAGISPQYLSEVERGLKDPSSEIIAAIAGALEVSLTALTAQVANEMLGRQRLDLTGSTGPTGSTGLGLTGPTALPRSGGAADQSAASGGVVLSLAA</sequence>
<name>A0ABV2QNF4_9MICO</name>
<keyword evidence="1 4" id="KW-0238">DNA-binding</keyword>